<protein>
    <submittedName>
        <fullName evidence="1">Uncharacterized protein</fullName>
    </submittedName>
</protein>
<accession>A0A6J5E4Z3</accession>
<keyword evidence="2" id="KW-1185">Reference proteome</keyword>
<organism evidence="1 2">
    <name type="scientific">Paraburkholderia humisilvae</name>
    <dbReference type="NCBI Taxonomy" id="627669"/>
    <lineage>
        <taxon>Bacteria</taxon>
        <taxon>Pseudomonadati</taxon>
        <taxon>Pseudomonadota</taxon>
        <taxon>Betaproteobacteria</taxon>
        <taxon>Burkholderiales</taxon>
        <taxon>Burkholderiaceae</taxon>
        <taxon>Paraburkholderia</taxon>
    </lineage>
</organism>
<reference evidence="1 2" key="1">
    <citation type="submission" date="2020-04" db="EMBL/GenBank/DDBJ databases">
        <authorList>
            <person name="De Canck E."/>
        </authorList>
    </citation>
    <scope>NUCLEOTIDE SEQUENCE [LARGE SCALE GENOMIC DNA]</scope>
    <source>
        <strain evidence="1 2">LMG 29542</strain>
    </source>
</reference>
<dbReference type="AlphaFoldDB" id="A0A6J5E4Z3"/>
<dbReference type="RefSeq" id="WP_175228244.1">
    <property type="nucleotide sequence ID" value="NZ_CADIKH010000018.1"/>
</dbReference>
<gene>
    <name evidence="1" type="ORF">LMG29542_04079</name>
</gene>
<name>A0A6J5E4Z3_9BURK</name>
<proteinExistence type="predicted"/>
<dbReference type="EMBL" id="CADIKH010000018">
    <property type="protein sequence ID" value="CAB3761433.1"/>
    <property type="molecule type" value="Genomic_DNA"/>
</dbReference>
<evidence type="ECO:0000313" key="1">
    <source>
        <dbReference type="EMBL" id="CAB3761433.1"/>
    </source>
</evidence>
<evidence type="ECO:0000313" key="2">
    <source>
        <dbReference type="Proteomes" id="UP000494363"/>
    </source>
</evidence>
<sequence>MTLRILARSLVIVCLAGIVAAIYQQYGLDWLPLNAARTNLKDAHSEADLVIDMRSGRRAIAYVRVAVEGAGPRLVRISYEGNGHGGIYFRDAPAINDSAVLVTEDQTVTFHTRKDPEQGYHPLAMKVHVVSDSLVNAESITASRFASAVLAQWNEIPTRPGVWRSHLRIAPENPRKLVLTIPWMLETLGNADPLLPLPMVMTLDATGPTPRHVAVCLDNELSSSGGFVFDGERAKRLNRSMDPSGWVGRMLDVAELAPLGPGRDIDIDIQPETERLKDELSKRPPVTSPRIQSGLADADQYCGDHARWATLSDDDRVSRFRQRVAHQGSFATVIFAELVYEHR</sequence>
<dbReference type="Proteomes" id="UP000494363">
    <property type="component" value="Unassembled WGS sequence"/>
</dbReference>